<dbReference type="InterPro" id="IPR029041">
    <property type="entry name" value="FAD-linked_oxidoreductase-like"/>
</dbReference>
<name>A0A2P6NJA7_9EUKA</name>
<keyword evidence="1" id="KW-0560">Oxidoreductase</keyword>
<evidence type="ECO:0000313" key="3">
    <source>
        <dbReference type="Proteomes" id="UP000241769"/>
    </source>
</evidence>
<evidence type="ECO:0000313" key="2">
    <source>
        <dbReference type="EMBL" id="PRP84040.1"/>
    </source>
</evidence>
<keyword evidence="3" id="KW-1185">Reference proteome</keyword>
<dbReference type="EMBL" id="MDYQ01000070">
    <property type="protein sequence ID" value="PRP84040.1"/>
    <property type="molecule type" value="Genomic_DNA"/>
</dbReference>
<accession>A0A2P6NJA7</accession>
<dbReference type="InParanoid" id="A0A2P6NJA7"/>
<protein>
    <recommendedName>
        <fullName evidence="4">Methylenetetrahydrofolate reductase (NAD(P)H)</fullName>
    </recommendedName>
</protein>
<dbReference type="AlphaFoldDB" id="A0A2P6NJA7"/>
<proteinExistence type="predicted"/>
<gene>
    <name evidence="2" type="ORF">PROFUN_08502</name>
</gene>
<evidence type="ECO:0008006" key="4">
    <source>
        <dbReference type="Google" id="ProtNLM"/>
    </source>
</evidence>
<dbReference type="OrthoDB" id="40323at2759"/>
<dbReference type="Proteomes" id="UP000241769">
    <property type="component" value="Unassembled WGS sequence"/>
</dbReference>
<organism evidence="2 3">
    <name type="scientific">Planoprotostelium fungivorum</name>
    <dbReference type="NCBI Taxonomy" id="1890364"/>
    <lineage>
        <taxon>Eukaryota</taxon>
        <taxon>Amoebozoa</taxon>
        <taxon>Evosea</taxon>
        <taxon>Variosea</taxon>
        <taxon>Cavosteliida</taxon>
        <taxon>Cavosteliaceae</taxon>
        <taxon>Planoprotostelium</taxon>
    </lineage>
</organism>
<dbReference type="GO" id="GO:0016491">
    <property type="term" value="F:oxidoreductase activity"/>
    <property type="evidence" value="ECO:0007669"/>
    <property type="project" value="UniProtKB-KW"/>
</dbReference>
<comment type="caution">
    <text evidence="2">The sequence shown here is derived from an EMBL/GenBank/DDBJ whole genome shotgun (WGS) entry which is preliminary data.</text>
</comment>
<dbReference type="SUPFAM" id="SSF51730">
    <property type="entry name" value="FAD-linked oxidoreductase"/>
    <property type="match status" value="1"/>
</dbReference>
<sequence length="400" mass="45951">MSAGVDNFPYQRNQTEFACPSRLPQSIMWYYQNEEKVLRQDFRHKVRDHSRGVCIFGTVPPPSKVATDKVEEFAKGIVNSLQSVEPDGVIVYDIQDEKSRSGEERPFPFSQTHEPREFARLLVQHSSSDDGSTTQIEPIVFRAHEPSEAIRDKAHINKIYNWLNETWDEYDVRNLVLVGGSSIITHPTEEEELKPSMSVQQISQLIVDEHDRDWLLGGITIPERHRDRGNEHQRLLHKVESGIEFFTSQVVYNADNAIWLLRDYDEACKERNIKPVRIIFTFAPFGSDGTVKFLRWLGVEVPDGTMKRVLSRPTLKQRVDESNEICWENFTRILAACQRLKISVPIGVSVECVSKSKMESDGALELFKMLKDEMLAFYSKRGVQISSQNCIEEEGEMGRA</sequence>
<evidence type="ECO:0000256" key="1">
    <source>
        <dbReference type="ARBA" id="ARBA00023002"/>
    </source>
</evidence>
<dbReference type="Gene3D" id="3.20.20.220">
    <property type="match status" value="1"/>
</dbReference>
<reference evidence="2 3" key="1">
    <citation type="journal article" date="2018" name="Genome Biol. Evol.">
        <title>Multiple Roots of Fruiting Body Formation in Amoebozoa.</title>
        <authorList>
            <person name="Hillmann F."/>
            <person name="Forbes G."/>
            <person name="Novohradska S."/>
            <person name="Ferling I."/>
            <person name="Riege K."/>
            <person name="Groth M."/>
            <person name="Westermann M."/>
            <person name="Marz M."/>
            <person name="Spaller T."/>
            <person name="Winckler T."/>
            <person name="Schaap P."/>
            <person name="Glockner G."/>
        </authorList>
    </citation>
    <scope>NUCLEOTIDE SEQUENCE [LARGE SCALE GENOMIC DNA]</scope>
    <source>
        <strain evidence="2 3">Jena</strain>
    </source>
</reference>